<dbReference type="PANTHER" id="PTHR10724:SF7">
    <property type="entry name" value="SMALL RIBOSOMAL SUBUNIT PROTEIN BS1C"/>
    <property type="match status" value="1"/>
</dbReference>
<evidence type="ECO:0000313" key="7">
    <source>
        <dbReference type="Proteomes" id="UP000256424"/>
    </source>
</evidence>
<feature type="domain" description="S1 motif" evidence="5">
    <location>
        <begin position="201"/>
        <end position="269"/>
    </location>
</feature>
<dbReference type="PANTHER" id="PTHR10724">
    <property type="entry name" value="30S RIBOSOMAL PROTEIN S1"/>
    <property type="match status" value="1"/>
</dbReference>
<feature type="domain" description="S1 motif" evidence="5">
    <location>
        <begin position="33"/>
        <end position="101"/>
    </location>
</feature>
<dbReference type="OrthoDB" id="9804077at2"/>
<dbReference type="InterPro" id="IPR035104">
    <property type="entry name" value="Ribosomal_protein_S1-like"/>
</dbReference>
<keyword evidence="7" id="KW-1185">Reference proteome</keyword>
<evidence type="ECO:0000259" key="5">
    <source>
        <dbReference type="PROSITE" id="PS50126"/>
    </source>
</evidence>
<dbReference type="NCBIfam" id="NF004956">
    <property type="entry name" value="PRK06299.1-6"/>
    <property type="match status" value="1"/>
</dbReference>
<dbReference type="GO" id="GO:0003729">
    <property type="term" value="F:mRNA binding"/>
    <property type="evidence" value="ECO:0007669"/>
    <property type="project" value="TreeGrafter"/>
</dbReference>
<dbReference type="InterPro" id="IPR050437">
    <property type="entry name" value="Ribos_protein_bS1-like"/>
</dbReference>
<dbReference type="EMBL" id="NXLW01000005">
    <property type="protein sequence ID" value="RDU72712.1"/>
    <property type="molecule type" value="Genomic_DNA"/>
</dbReference>
<protein>
    <submittedName>
        <fullName evidence="6">30S ribosomal protein S1</fullName>
    </submittedName>
</protein>
<keyword evidence="3" id="KW-0687">Ribonucleoprotein</keyword>
<dbReference type="FunFam" id="2.40.50.140:FF:000103">
    <property type="entry name" value="protein RRP5 homolog"/>
    <property type="match status" value="1"/>
</dbReference>
<dbReference type="Proteomes" id="UP000256424">
    <property type="component" value="Unassembled WGS sequence"/>
</dbReference>
<comment type="caution">
    <text evidence="6">The sequence shown here is derived from an EMBL/GenBank/DDBJ whole genome shotgun (WGS) entry which is preliminary data.</text>
</comment>
<dbReference type="InterPro" id="IPR003029">
    <property type="entry name" value="S1_domain"/>
</dbReference>
<dbReference type="GO" id="GO:0022627">
    <property type="term" value="C:cytosolic small ribosomal subunit"/>
    <property type="evidence" value="ECO:0007669"/>
    <property type="project" value="TreeGrafter"/>
</dbReference>
<dbReference type="PROSITE" id="PS50126">
    <property type="entry name" value="S1"/>
    <property type="match status" value="6"/>
</dbReference>
<gene>
    <name evidence="6" type="ORF">CQA66_03695</name>
</gene>
<evidence type="ECO:0000313" key="6">
    <source>
        <dbReference type="EMBL" id="RDU72712.1"/>
    </source>
</evidence>
<dbReference type="RefSeq" id="WP_104762446.1">
    <property type="nucleotide sequence ID" value="NZ_FZPM01000004.1"/>
</dbReference>
<organism evidence="6 7">
    <name type="scientific">Helicobacter aurati</name>
    <dbReference type="NCBI Taxonomy" id="137778"/>
    <lineage>
        <taxon>Bacteria</taxon>
        <taxon>Pseudomonadati</taxon>
        <taxon>Campylobacterota</taxon>
        <taxon>Epsilonproteobacteria</taxon>
        <taxon>Campylobacterales</taxon>
        <taxon>Helicobacteraceae</taxon>
        <taxon>Helicobacter</taxon>
    </lineage>
</organism>
<evidence type="ECO:0000256" key="4">
    <source>
        <dbReference type="ARBA" id="ARBA00025604"/>
    </source>
</evidence>
<dbReference type="PRINTS" id="PR00681">
    <property type="entry name" value="RIBOSOMALS1"/>
</dbReference>
<feature type="domain" description="S1 motif" evidence="5">
    <location>
        <begin position="286"/>
        <end position="356"/>
    </location>
</feature>
<dbReference type="SMART" id="SM00316">
    <property type="entry name" value="S1"/>
    <property type="match status" value="6"/>
</dbReference>
<feature type="domain" description="S1 motif" evidence="5">
    <location>
        <begin position="458"/>
        <end position="524"/>
    </location>
</feature>
<name>A0A3D8J5E4_9HELI</name>
<accession>A0A3D8J5E4</accession>
<dbReference type="InterPro" id="IPR012340">
    <property type="entry name" value="NA-bd_OB-fold"/>
</dbReference>
<feature type="domain" description="S1 motif" evidence="5">
    <location>
        <begin position="116"/>
        <end position="180"/>
    </location>
</feature>
<comment type="similarity">
    <text evidence="1">Belongs to the bacterial ribosomal protein bS1 family.</text>
</comment>
<sequence>MLVSPEKIDEMYPNEGKDFAEILSRSEKNNDFNMLKEGKIIKISNNSVMIDVQEKKEGYMDIDEIKDAEGKLLFKVGDDILVHISKKNGLRVSYKKALQFKQTLDEIKSFGDDYKDKVVEGIITKKNRGGFVIKSSHGTEYFMPKHSAALRDDTKHEGKNIKACVIEVEAARGSIVVSRKRYLNIHSNIQKENAKKLLESGLAYQGVVKNIQKFGIFVEIGCVEGLVHITEISYKGPVNPFKLYKIGDTVQVKPLSFDETKNRLSLSIRALSDDPWKEIANEIKVGYVIRVTVSNIESYGAFVDLGNDIEGFLHISEMSWEKNIKEPRDYLKVGDEVDVEVIEINPANRKLRVSLKKLQDKPFESFAKLHKVGDIIKGKVATLTSFGMFVNIGQVDGLVHNEDAFWNKSKRCMDIFHEGEEVEVKIQKIDKLNEKISLNMRDLEQSPVDKFAQKYHIDDDVSGTVVTIKNFGIFLKIEGEEVDAIIRNEDLGDVSKENIKIGDTLEGSLAHIDKKANKIRISIRRLQKKKERQELNEYNSHEKIVLGDVLGNLKEQLQNKDD</sequence>
<feature type="domain" description="S1 motif" evidence="5">
    <location>
        <begin position="373"/>
        <end position="441"/>
    </location>
</feature>
<dbReference type="AlphaFoldDB" id="A0A3D8J5E4"/>
<dbReference type="Gene3D" id="2.40.50.140">
    <property type="entry name" value="Nucleic acid-binding proteins"/>
    <property type="match status" value="5"/>
</dbReference>
<evidence type="ECO:0000256" key="1">
    <source>
        <dbReference type="ARBA" id="ARBA00006767"/>
    </source>
</evidence>
<evidence type="ECO:0000256" key="3">
    <source>
        <dbReference type="ARBA" id="ARBA00023274"/>
    </source>
</evidence>
<comment type="function">
    <text evidence="4">Binds mRNA; thus facilitating recognition of the initiation point. It is needed to translate mRNA with a short Shine-Dalgarno (SD) purine-rich sequence.</text>
</comment>
<keyword evidence="2 6" id="KW-0689">Ribosomal protein</keyword>
<dbReference type="GO" id="GO:0006412">
    <property type="term" value="P:translation"/>
    <property type="evidence" value="ECO:0007669"/>
    <property type="project" value="TreeGrafter"/>
</dbReference>
<dbReference type="CDD" id="cd04465">
    <property type="entry name" value="S1_RPS1_repeat_ec2_hs2"/>
    <property type="match status" value="1"/>
</dbReference>
<dbReference type="SUPFAM" id="SSF50249">
    <property type="entry name" value="Nucleic acid-binding proteins"/>
    <property type="match status" value="6"/>
</dbReference>
<dbReference type="GO" id="GO:0003735">
    <property type="term" value="F:structural constituent of ribosome"/>
    <property type="evidence" value="ECO:0007669"/>
    <property type="project" value="TreeGrafter"/>
</dbReference>
<dbReference type="Pfam" id="PF00575">
    <property type="entry name" value="S1"/>
    <property type="match status" value="5"/>
</dbReference>
<evidence type="ECO:0000256" key="2">
    <source>
        <dbReference type="ARBA" id="ARBA00022980"/>
    </source>
</evidence>
<proteinExistence type="inferred from homology"/>
<reference evidence="6 7" key="1">
    <citation type="submission" date="2018-04" db="EMBL/GenBank/DDBJ databases">
        <title>Novel Campyloabacter and Helicobacter Species and Strains.</title>
        <authorList>
            <person name="Mannion A.J."/>
            <person name="Shen Z."/>
            <person name="Fox J.G."/>
        </authorList>
    </citation>
    <scope>NUCLEOTIDE SEQUENCE [LARGE SCALE GENOMIC DNA]</scope>
    <source>
        <strain evidence="6 7">MIT 97-5075</strain>
    </source>
</reference>